<feature type="region of interest" description="Disordered" evidence="1">
    <location>
        <begin position="1"/>
        <end position="45"/>
    </location>
</feature>
<name>A0AAV9VAV8_9PEZI</name>
<evidence type="ECO:0000313" key="2">
    <source>
        <dbReference type="EMBL" id="KAK6358026.1"/>
    </source>
</evidence>
<gene>
    <name evidence="2" type="ORF">TWF730_007380</name>
</gene>
<organism evidence="2 3">
    <name type="scientific">Orbilia blumenaviensis</name>
    <dbReference type="NCBI Taxonomy" id="1796055"/>
    <lineage>
        <taxon>Eukaryota</taxon>
        <taxon>Fungi</taxon>
        <taxon>Dikarya</taxon>
        <taxon>Ascomycota</taxon>
        <taxon>Pezizomycotina</taxon>
        <taxon>Orbiliomycetes</taxon>
        <taxon>Orbiliales</taxon>
        <taxon>Orbiliaceae</taxon>
        <taxon>Orbilia</taxon>
    </lineage>
</organism>
<feature type="compositionally biased region" description="Basic and acidic residues" evidence="1">
    <location>
        <begin position="151"/>
        <end position="165"/>
    </location>
</feature>
<keyword evidence="3" id="KW-1185">Reference proteome</keyword>
<dbReference type="EMBL" id="JAVHNS010000004">
    <property type="protein sequence ID" value="KAK6358026.1"/>
    <property type="molecule type" value="Genomic_DNA"/>
</dbReference>
<comment type="caution">
    <text evidence="2">The sequence shown here is derived from an EMBL/GenBank/DDBJ whole genome shotgun (WGS) entry which is preliminary data.</text>
</comment>
<dbReference type="AlphaFoldDB" id="A0AAV9VAV8"/>
<dbReference type="Proteomes" id="UP001373714">
    <property type="component" value="Unassembled WGS sequence"/>
</dbReference>
<reference evidence="2 3" key="1">
    <citation type="submission" date="2019-10" db="EMBL/GenBank/DDBJ databases">
        <authorList>
            <person name="Palmer J.M."/>
        </authorList>
    </citation>
    <scope>NUCLEOTIDE SEQUENCE [LARGE SCALE GENOMIC DNA]</scope>
    <source>
        <strain evidence="2 3">TWF730</strain>
    </source>
</reference>
<proteinExistence type="predicted"/>
<evidence type="ECO:0000256" key="1">
    <source>
        <dbReference type="SAM" id="MobiDB-lite"/>
    </source>
</evidence>
<evidence type="ECO:0000313" key="3">
    <source>
        <dbReference type="Proteomes" id="UP001373714"/>
    </source>
</evidence>
<sequence length="292" mass="33377">MRGRRQTALTSDVTSRGIRRGADTSAFSSEYDGESSEYTPSDPDRPVDIVPPGSYYLYEIQGLLDFTSEELNIFSANISDALKDKPELLTCYLNSSAVGREEARKLWCDTLSVLLMDEFDQGILMKLQEHDPEKVGFLVYKAAMHKKKNIMDNRRRVARMTRESTDESCDFSDPDSSGDLSYQRRSRSRPSGSRTTHTSRQRRRRDSSRRDMWSPRKLRNALGRSENTALIDTPRRRNRRTHRSQATRATNHKEISAATVYGWLDSADKIFILCLLIIGYAVLTPSLRHSPT</sequence>
<protein>
    <submittedName>
        <fullName evidence="2">Uncharacterized protein</fullName>
    </submittedName>
</protein>
<accession>A0AAV9VAV8</accession>
<feature type="compositionally biased region" description="Basic residues" evidence="1">
    <location>
        <begin position="197"/>
        <end position="207"/>
    </location>
</feature>
<feature type="compositionally biased region" description="Basic residues" evidence="1">
    <location>
        <begin position="236"/>
        <end position="245"/>
    </location>
</feature>
<feature type="region of interest" description="Disordered" evidence="1">
    <location>
        <begin position="151"/>
        <end position="250"/>
    </location>
</feature>